<evidence type="ECO:0000313" key="2">
    <source>
        <dbReference type="Proteomes" id="UP000000247"/>
    </source>
</evidence>
<gene>
    <name evidence="1" type="ordered locus">COSY_0093</name>
</gene>
<dbReference type="AlphaFoldDB" id="A5CXT0"/>
<dbReference type="HOGENOM" id="CLU_2095793_0_0_6"/>
<dbReference type="KEGG" id="vok:COSY_0093"/>
<keyword evidence="2" id="KW-1185">Reference proteome</keyword>
<accession>A5CXT0</accession>
<dbReference type="EMBL" id="AP009247">
    <property type="protein sequence ID" value="BAF61229.1"/>
    <property type="molecule type" value="Genomic_DNA"/>
</dbReference>
<proteinExistence type="predicted"/>
<protein>
    <submittedName>
        <fullName evidence="1">Uncharacterized protein</fullName>
    </submittedName>
</protein>
<dbReference type="eggNOG" id="ENOG5032EHP">
    <property type="taxonomic scope" value="Bacteria"/>
</dbReference>
<reference evidence="2" key="1">
    <citation type="journal article" date="2007" name="Curr. Biol.">
        <title>Reduced genome of the thioautotrophic intracellular symbiont in a deep-sea clam, Calyptogena okutanii.</title>
        <authorList>
            <person name="Kuwahara H."/>
            <person name="Yoshida T."/>
            <person name="Takaki Y."/>
            <person name="Shimamura S."/>
            <person name="Nishi S."/>
            <person name="Harada M."/>
            <person name="Matsuyama K."/>
            <person name="Takishita K."/>
            <person name="Kawato M."/>
            <person name="Uematsu K."/>
            <person name="Fujiwara Y."/>
            <person name="Sato T."/>
            <person name="Kato C."/>
            <person name="Kitagawa M."/>
            <person name="Kato I."/>
            <person name="Maruyama T."/>
        </authorList>
    </citation>
    <scope>NUCLEOTIDE SEQUENCE [LARGE SCALE GENOMIC DNA]</scope>
    <source>
        <strain evidence="2">HA</strain>
    </source>
</reference>
<sequence length="131" mass="14866">MCILRKNVFIGVIESMNIIDKTDEEILAIANPMWNNLVKYSNNGNYGAFSRHFSEDFLRGANEIEMGKQFARSELTKGLEKGAGCLGMIRRGQYVTVLYKQTHSKKEGEYLGRLVLGYEDDVVKIFGTTIF</sequence>
<dbReference type="STRING" id="412965.COSY_0093"/>
<name>A5CXT0_VESOH</name>
<organism evidence="1 2">
    <name type="scientific">Vesicomyosocius okutanii subsp. Calyptogena okutanii (strain HA)</name>
    <dbReference type="NCBI Taxonomy" id="412965"/>
    <lineage>
        <taxon>Bacteria</taxon>
        <taxon>Pseudomonadati</taxon>
        <taxon>Pseudomonadota</taxon>
        <taxon>Gammaproteobacteria</taxon>
        <taxon>Candidatus Pseudothioglobaceae</taxon>
        <taxon>Candidatus Vesicomyidisocius</taxon>
    </lineage>
</organism>
<evidence type="ECO:0000313" key="1">
    <source>
        <dbReference type="EMBL" id="BAF61229.1"/>
    </source>
</evidence>
<dbReference type="Proteomes" id="UP000000247">
    <property type="component" value="Chromosome"/>
</dbReference>